<accession>A0ABR0T437</accession>
<protein>
    <submittedName>
        <fullName evidence="1">Uncharacterized protein</fullName>
    </submittedName>
</protein>
<dbReference type="EMBL" id="JAVFKD010000001">
    <property type="protein sequence ID" value="KAK5998795.1"/>
    <property type="molecule type" value="Genomic_DNA"/>
</dbReference>
<gene>
    <name evidence="1" type="ORF">PT974_01178</name>
</gene>
<reference evidence="1 2" key="1">
    <citation type="submission" date="2024-01" db="EMBL/GenBank/DDBJ databases">
        <title>Complete genome of Cladobotryum mycophilum ATHUM6906.</title>
        <authorList>
            <person name="Christinaki A.C."/>
            <person name="Myridakis A.I."/>
            <person name="Kouvelis V.N."/>
        </authorList>
    </citation>
    <scope>NUCLEOTIDE SEQUENCE [LARGE SCALE GENOMIC DNA]</scope>
    <source>
        <strain evidence="1 2">ATHUM6906</strain>
    </source>
</reference>
<proteinExistence type="predicted"/>
<comment type="caution">
    <text evidence="1">The sequence shown here is derived from an EMBL/GenBank/DDBJ whole genome shotgun (WGS) entry which is preliminary data.</text>
</comment>
<organism evidence="1 2">
    <name type="scientific">Cladobotryum mycophilum</name>
    <dbReference type="NCBI Taxonomy" id="491253"/>
    <lineage>
        <taxon>Eukaryota</taxon>
        <taxon>Fungi</taxon>
        <taxon>Dikarya</taxon>
        <taxon>Ascomycota</taxon>
        <taxon>Pezizomycotina</taxon>
        <taxon>Sordariomycetes</taxon>
        <taxon>Hypocreomycetidae</taxon>
        <taxon>Hypocreales</taxon>
        <taxon>Hypocreaceae</taxon>
        <taxon>Cladobotryum</taxon>
    </lineage>
</organism>
<sequence length="138" mass="15724">MSAINIVKYYFYAKPKSTKRMEELIALAYQTARDRKLYPKAVLIRSEIHDTTTKYGKRRKDPKGFHVTIAYKDAQQLADGTHVASHGYCPSKTVLDFVEATHDPPKPDSTLKLSGNEVWPEESDLFEAPDVGYSHLDY</sequence>
<dbReference type="Proteomes" id="UP001338125">
    <property type="component" value="Unassembled WGS sequence"/>
</dbReference>
<name>A0ABR0T437_9HYPO</name>
<evidence type="ECO:0000313" key="2">
    <source>
        <dbReference type="Proteomes" id="UP001338125"/>
    </source>
</evidence>
<keyword evidence="2" id="KW-1185">Reference proteome</keyword>
<evidence type="ECO:0000313" key="1">
    <source>
        <dbReference type="EMBL" id="KAK5998795.1"/>
    </source>
</evidence>